<dbReference type="PANTHER" id="PTHR15394:SF3">
    <property type="entry name" value="SERINE HYDROLASE RBBP9"/>
    <property type="match status" value="1"/>
</dbReference>
<evidence type="ECO:0000313" key="2">
    <source>
        <dbReference type="Proteomes" id="UP000595703"/>
    </source>
</evidence>
<dbReference type="RefSeq" id="WP_202233820.1">
    <property type="nucleotide sequence ID" value="NZ_AP018365.1"/>
</dbReference>
<reference evidence="1 2" key="1">
    <citation type="journal article" date="2010" name="J. Bacteriol.">
        <title>Biochemical characterization of a novel indole prenyltransferase from Streptomyces sp. SN-593.</title>
        <authorList>
            <person name="Takahashi S."/>
            <person name="Takagi H."/>
            <person name="Toyoda A."/>
            <person name="Uramoto M."/>
            <person name="Nogawa T."/>
            <person name="Ueki M."/>
            <person name="Sakaki Y."/>
            <person name="Osada H."/>
        </authorList>
    </citation>
    <scope>NUCLEOTIDE SEQUENCE [LARGE SCALE GENOMIC DNA]</scope>
    <source>
        <strain evidence="1 2">SN-593</strain>
    </source>
</reference>
<dbReference type="SUPFAM" id="SSF53474">
    <property type="entry name" value="alpha/beta-Hydrolases"/>
    <property type="match status" value="1"/>
</dbReference>
<dbReference type="GO" id="GO:0016787">
    <property type="term" value="F:hydrolase activity"/>
    <property type="evidence" value="ECO:0007669"/>
    <property type="project" value="InterPro"/>
</dbReference>
<evidence type="ECO:0000313" key="1">
    <source>
        <dbReference type="EMBL" id="BBA97539.1"/>
    </source>
</evidence>
<proteinExistence type="predicted"/>
<dbReference type="KEGG" id="arev:RVR_3334"/>
<gene>
    <name evidence="1" type="ORF">RVR_3334</name>
</gene>
<name>A0A7U3VNE2_9ACTN</name>
<keyword evidence="2" id="KW-1185">Reference proteome</keyword>
<protein>
    <recommendedName>
        <fullName evidence="3">Esterase</fullName>
    </recommendedName>
</protein>
<reference evidence="1 2" key="3">
    <citation type="journal article" date="2011" name="Nat. Chem. Biol.">
        <title>Reveromycin A biosynthesis uses RevG and RevJ for stereospecific spiroacetal formation.</title>
        <authorList>
            <person name="Takahashi S."/>
            <person name="Toyoda A."/>
            <person name="Sekiyama Y."/>
            <person name="Takagi H."/>
            <person name="Nogawa T."/>
            <person name="Uramoto M."/>
            <person name="Suzuki R."/>
            <person name="Koshino H."/>
            <person name="Kumano T."/>
            <person name="Panthee S."/>
            <person name="Dairi T."/>
            <person name="Ishikawa J."/>
            <person name="Ikeda H."/>
            <person name="Sakaki Y."/>
            <person name="Osada H."/>
        </authorList>
    </citation>
    <scope>NUCLEOTIDE SEQUENCE [LARGE SCALE GENOMIC DNA]</scope>
    <source>
        <strain evidence="1 2">SN-593</strain>
    </source>
</reference>
<dbReference type="AlphaFoldDB" id="A0A7U3VNE2"/>
<reference evidence="1 2" key="2">
    <citation type="journal article" date="2011" name="J. Antibiot.">
        <title>Furaquinocins I and J: novel polyketide isoprenoid hybrid compounds from Streptomyces reveromyceticus SN-593.</title>
        <authorList>
            <person name="Panthee S."/>
            <person name="Takahashi S."/>
            <person name="Takagi H."/>
            <person name="Nogawa T."/>
            <person name="Oowada E."/>
            <person name="Uramoto M."/>
            <person name="Osada H."/>
        </authorList>
    </citation>
    <scope>NUCLEOTIDE SEQUENCE [LARGE SCALE GENOMIC DNA]</scope>
    <source>
        <strain evidence="1 2">SN-593</strain>
    </source>
</reference>
<dbReference type="Proteomes" id="UP000595703">
    <property type="component" value="Chromosome"/>
</dbReference>
<organism evidence="1 2">
    <name type="scientific">Actinacidiphila reveromycinica</name>
    <dbReference type="NCBI Taxonomy" id="659352"/>
    <lineage>
        <taxon>Bacteria</taxon>
        <taxon>Bacillati</taxon>
        <taxon>Actinomycetota</taxon>
        <taxon>Actinomycetes</taxon>
        <taxon>Kitasatosporales</taxon>
        <taxon>Streptomycetaceae</taxon>
        <taxon>Actinacidiphila</taxon>
    </lineage>
</organism>
<reference evidence="1 2" key="4">
    <citation type="journal article" date="2020" name="Sci. Rep.">
        <title>beta-carboline chemical signals induce reveromycin production through a LuxR family regulator in Streptomyces sp. SN-593.</title>
        <authorList>
            <person name="Panthee S."/>
            <person name="Kito N."/>
            <person name="Hayashi T."/>
            <person name="Shimizu T."/>
            <person name="Ishikawa J."/>
            <person name="Hamamoto H."/>
            <person name="Osada H."/>
            <person name="Takahashi S."/>
        </authorList>
    </citation>
    <scope>NUCLEOTIDE SEQUENCE [LARGE SCALE GENOMIC DNA]</scope>
    <source>
        <strain evidence="1 2">SN-593</strain>
    </source>
</reference>
<evidence type="ECO:0008006" key="3">
    <source>
        <dbReference type="Google" id="ProtNLM"/>
    </source>
</evidence>
<dbReference type="EMBL" id="AP018365">
    <property type="protein sequence ID" value="BBA97539.1"/>
    <property type="molecule type" value="Genomic_DNA"/>
</dbReference>
<accession>A0A7U3VNE2</accession>
<dbReference type="Pfam" id="PF06821">
    <property type="entry name" value="Ser_hydrolase"/>
    <property type="match status" value="1"/>
</dbReference>
<dbReference type="InterPro" id="IPR010662">
    <property type="entry name" value="RBBP9/YdeN"/>
</dbReference>
<dbReference type="Gene3D" id="3.40.50.1820">
    <property type="entry name" value="alpha/beta hydrolase"/>
    <property type="match status" value="1"/>
</dbReference>
<sequence>MARNAVIFHGTGANPRVCWYPWLGRRLAARGYEVRLPHHPELNVEPIGTFLPKVLAGQPFDEDTVLVGHSGGAALLLAVLEHIEVPVAQAVLVAGYATRPNDSAEPVLQETYDWAAIRAHVRDLYFVNSRVDPYGCDEHQGRAMFERLGGTQIVRDDGHFGDHDQPYDTFELLDRLIP</sequence>
<dbReference type="PANTHER" id="PTHR15394">
    <property type="entry name" value="SERINE HYDROLASE RBBP9"/>
    <property type="match status" value="1"/>
</dbReference>
<dbReference type="InterPro" id="IPR029058">
    <property type="entry name" value="AB_hydrolase_fold"/>
</dbReference>